<proteinExistence type="predicted"/>
<dbReference type="Proteomes" id="UP000499080">
    <property type="component" value="Unassembled WGS sequence"/>
</dbReference>
<keyword evidence="2" id="KW-1185">Reference proteome</keyword>
<accession>A0A4Y2DNE4</accession>
<dbReference type="AlphaFoldDB" id="A0A4Y2DNE4"/>
<reference evidence="1 2" key="1">
    <citation type="journal article" date="2019" name="Sci. Rep.">
        <title>Orb-weaving spider Araneus ventricosus genome elucidates the spidroin gene catalogue.</title>
        <authorList>
            <person name="Kono N."/>
            <person name="Nakamura H."/>
            <person name="Ohtoshi R."/>
            <person name="Moran D.A.P."/>
            <person name="Shinohara A."/>
            <person name="Yoshida Y."/>
            <person name="Fujiwara M."/>
            <person name="Mori M."/>
            <person name="Tomita M."/>
            <person name="Arakawa K."/>
        </authorList>
    </citation>
    <scope>NUCLEOTIDE SEQUENCE [LARGE SCALE GENOMIC DNA]</scope>
</reference>
<evidence type="ECO:0000313" key="1">
    <source>
        <dbReference type="EMBL" id="GBM18322.1"/>
    </source>
</evidence>
<name>A0A4Y2DNE4_ARAVE</name>
<protein>
    <submittedName>
        <fullName evidence="1">Uncharacterized protein</fullName>
    </submittedName>
</protein>
<sequence>MSPCLTPLRQRMDMGRPQRIFSGIEFPTWNPPAPNPRPPPDYHQATATNAKYRKRKYCNLQKIQPPDFDIRDSVDLETHMIFTTFSHFSTLQRLQFTAFSSLW</sequence>
<evidence type="ECO:0000313" key="2">
    <source>
        <dbReference type="Proteomes" id="UP000499080"/>
    </source>
</evidence>
<gene>
    <name evidence="1" type="ORF">AVEN_127782_1</name>
</gene>
<dbReference type="EMBL" id="BGPR01000402">
    <property type="protein sequence ID" value="GBM18322.1"/>
    <property type="molecule type" value="Genomic_DNA"/>
</dbReference>
<organism evidence="1 2">
    <name type="scientific">Araneus ventricosus</name>
    <name type="common">Orbweaver spider</name>
    <name type="synonym">Epeira ventricosa</name>
    <dbReference type="NCBI Taxonomy" id="182803"/>
    <lineage>
        <taxon>Eukaryota</taxon>
        <taxon>Metazoa</taxon>
        <taxon>Ecdysozoa</taxon>
        <taxon>Arthropoda</taxon>
        <taxon>Chelicerata</taxon>
        <taxon>Arachnida</taxon>
        <taxon>Araneae</taxon>
        <taxon>Araneomorphae</taxon>
        <taxon>Entelegynae</taxon>
        <taxon>Araneoidea</taxon>
        <taxon>Araneidae</taxon>
        <taxon>Araneus</taxon>
    </lineage>
</organism>
<comment type="caution">
    <text evidence="1">The sequence shown here is derived from an EMBL/GenBank/DDBJ whole genome shotgun (WGS) entry which is preliminary data.</text>
</comment>